<keyword evidence="2" id="KW-0378">Hydrolase</keyword>
<dbReference type="Pfam" id="PF00144">
    <property type="entry name" value="Beta-lactamase"/>
    <property type="match status" value="1"/>
</dbReference>
<gene>
    <name evidence="2" type="ORF">ACFQGU_16025</name>
</gene>
<evidence type="ECO:0000313" key="2">
    <source>
        <dbReference type="EMBL" id="MFC6239383.1"/>
    </source>
</evidence>
<dbReference type="GO" id="GO:0016787">
    <property type="term" value="F:hydrolase activity"/>
    <property type="evidence" value="ECO:0007669"/>
    <property type="project" value="UniProtKB-KW"/>
</dbReference>
<dbReference type="InterPro" id="IPR050789">
    <property type="entry name" value="Diverse_Enzym_Activities"/>
</dbReference>
<dbReference type="EMBL" id="JBHSTI010000022">
    <property type="protein sequence ID" value="MFC6239383.1"/>
    <property type="molecule type" value="Genomic_DNA"/>
</dbReference>
<keyword evidence="3" id="KW-1185">Reference proteome</keyword>
<name>A0ABW1T3V1_9ACTN</name>
<dbReference type="InterPro" id="IPR001466">
    <property type="entry name" value="Beta-lactam-related"/>
</dbReference>
<proteinExistence type="predicted"/>
<sequence length="384" mass="41912">MPGDPTTVARLRATLADWLTPDHIGWSVRHVRELLPTERIRSAAQPRELPERFEPTLLDLTIEAHDGPVALHDLLHDGERDALVVLHQGELVLEWLAPGVRTDEQHLVFSITKSVTGLLAGALSSRGLLDLDALVVDVVPEVAGSAFATATVRQLMDMEASFAFVEDYTPGPDLTAYRHAAGWYPAPAGAPALRNFLATREPDGEHGERFRYLSPAIDLLGWVCAASAGTTWAEAVERYLWQPAGTELGAHVTLDREGTPRAAGGMSALPRDVARLGQIVAERGAGLVSEEFVDDLLHAGHREQWARGDFASMWADGAYRSCWYTPNIDPDVALGMGIHGQMLYVDVAREVVVVVLSSWSEPDDEQWHLDNHAICRTIAHTVGG</sequence>
<protein>
    <submittedName>
        <fullName evidence="2">Serine hydrolase domain-containing protein</fullName>
    </submittedName>
</protein>
<feature type="domain" description="Beta-lactamase-related" evidence="1">
    <location>
        <begin position="82"/>
        <end position="363"/>
    </location>
</feature>
<accession>A0ABW1T3V1</accession>
<comment type="caution">
    <text evidence="2">The sequence shown here is derived from an EMBL/GenBank/DDBJ whole genome shotgun (WGS) entry which is preliminary data.</text>
</comment>
<reference evidence="3" key="1">
    <citation type="journal article" date="2019" name="Int. J. Syst. Evol. Microbiol.">
        <title>The Global Catalogue of Microorganisms (GCM) 10K type strain sequencing project: providing services to taxonomists for standard genome sequencing and annotation.</title>
        <authorList>
            <consortium name="The Broad Institute Genomics Platform"/>
            <consortium name="The Broad Institute Genome Sequencing Center for Infectious Disease"/>
            <person name="Wu L."/>
            <person name="Ma J."/>
        </authorList>
    </citation>
    <scope>NUCLEOTIDE SEQUENCE [LARGE SCALE GENOMIC DNA]</scope>
    <source>
        <strain evidence="3">CGMCC 4.7317</strain>
    </source>
</reference>
<dbReference type="InterPro" id="IPR012338">
    <property type="entry name" value="Beta-lactam/transpept-like"/>
</dbReference>
<evidence type="ECO:0000259" key="1">
    <source>
        <dbReference type="Pfam" id="PF00144"/>
    </source>
</evidence>
<evidence type="ECO:0000313" key="3">
    <source>
        <dbReference type="Proteomes" id="UP001596138"/>
    </source>
</evidence>
<dbReference type="Proteomes" id="UP001596138">
    <property type="component" value="Unassembled WGS sequence"/>
</dbReference>
<dbReference type="SUPFAM" id="SSF56601">
    <property type="entry name" value="beta-lactamase/transpeptidase-like"/>
    <property type="match status" value="1"/>
</dbReference>
<dbReference type="PANTHER" id="PTHR43283">
    <property type="entry name" value="BETA-LACTAMASE-RELATED"/>
    <property type="match status" value="1"/>
</dbReference>
<organism evidence="2 3">
    <name type="scientific">Longivirga aurantiaca</name>
    <dbReference type="NCBI Taxonomy" id="1837743"/>
    <lineage>
        <taxon>Bacteria</taxon>
        <taxon>Bacillati</taxon>
        <taxon>Actinomycetota</taxon>
        <taxon>Actinomycetes</taxon>
        <taxon>Sporichthyales</taxon>
        <taxon>Sporichthyaceae</taxon>
        <taxon>Longivirga</taxon>
    </lineage>
</organism>
<dbReference type="Gene3D" id="3.40.710.10">
    <property type="entry name" value="DD-peptidase/beta-lactamase superfamily"/>
    <property type="match status" value="1"/>
</dbReference>
<dbReference type="PANTHER" id="PTHR43283:SF7">
    <property type="entry name" value="BETA-LACTAMASE-RELATED DOMAIN-CONTAINING PROTEIN"/>
    <property type="match status" value="1"/>
</dbReference>